<proteinExistence type="predicted"/>
<dbReference type="Proteomes" id="UP000186817">
    <property type="component" value="Unassembled WGS sequence"/>
</dbReference>
<organism evidence="2 3">
    <name type="scientific">Symbiodinium microadriaticum</name>
    <name type="common">Dinoflagellate</name>
    <name type="synonym">Zooxanthella microadriatica</name>
    <dbReference type="NCBI Taxonomy" id="2951"/>
    <lineage>
        <taxon>Eukaryota</taxon>
        <taxon>Sar</taxon>
        <taxon>Alveolata</taxon>
        <taxon>Dinophyceae</taxon>
        <taxon>Suessiales</taxon>
        <taxon>Symbiodiniaceae</taxon>
        <taxon>Symbiodinium</taxon>
    </lineage>
</organism>
<dbReference type="OrthoDB" id="416889at2759"/>
<comment type="caution">
    <text evidence="2">The sequence shown here is derived from an EMBL/GenBank/DDBJ whole genome shotgun (WGS) entry which is preliminary data.</text>
</comment>
<keyword evidence="3" id="KW-1185">Reference proteome</keyword>
<accession>A0A1Q9C752</accession>
<gene>
    <name evidence="2" type="ORF">AK812_SmicGene41034</name>
</gene>
<dbReference type="Gene3D" id="3.40.50.300">
    <property type="entry name" value="P-loop containing nucleotide triphosphate hydrolases"/>
    <property type="match status" value="1"/>
</dbReference>
<dbReference type="SUPFAM" id="SSF52540">
    <property type="entry name" value="P-loop containing nucleoside triphosphate hydrolases"/>
    <property type="match status" value="1"/>
</dbReference>
<dbReference type="InterPro" id="IPR027417">
    <property type="entry name" value="P-loop_NTPase"/>
</dbReference>
<feature type="region of interest" description="Disordered" evidence="1">
    <location>
        <begin position="111"/>
        <end position="137"/>
    </location>
</feature>
<dbReference type="EMBL" id="LSRX01001566">
    <property type="protein sequence ID" value="OLP78762.1"/>
    <property type="molecule type" value="Genomic_DNA"/>
</dbReference>
<reference evidence="2 3" key="1">
    <citation type="submission" date="2016-02" db="EMBL/GenBank/DDBJ databases">
        <title>Genome analysis of coral dinoflagellate symbionts highlights evolutionary adaptations to a symbiotic lifestyle.</title>
        <authorList>
            <person name="Aranda M."/>
            <person name="Li Y."/>
            <person name="Liew Y.J."/>
            <person name="Baumgarten S."/>
            <person name="Simakov O."/>
            <person name="Wilson M."/>
            <person name="Piel J."/>
            <person name="Ashoor H."/>
            <person name="Bougouffa S."/>
            <person name="Bajic V.B."/>
            <person name="Ryu T."/>
            <person name="Ravasi T."/>
            <person name="Bayer T."/>
            <person name="Micklem G."/>
            <person name="Kim H."/>
            <person name="Bhak J."/>
            <person name="Lajeunesse T.C."/>
            <person name="Voolstra C.R."/>
        </authorList>
    </citation>
    <scope>NUCLEOTIDE SEQUENCE [LARGE SCALE GENOMIC DNA]</scope>
    <source>
        <strain evidence="2 3">CCMP2467</strain>
    </source>
</reference>
<protein>
    <submittedName>
        <fullName evidence="2">Uncharacterized protein</fullName>
    </submittedName>
</protein>
<evidence type="ECO:0000313" key="2">
    <source>
        <dbReference type="EMBL" id="OLP78762.1"/>
    </source>
</evidence>
<evidence type="ECO:0000313" key="3">
    <source>
        <dbReference type="Proteomes" id="UP000186817"/>
    </source>
</evidence>
<evidence type="ECO:0000256" key="1">
    <source>
        <dbReference type="SAM" id="MobiDB-lite"/>
    </source>
</evidence>
<dbReference type="AlphaFoldDB" id="A0A1Q9C752"/>
<name>A0A1Q9C752_SYMMI</name>
<sequence length="814" mass="91271">MTASSWVPKDPNHFALQQHLCFFRQWAFGHVFRRVSHGRGEDAFAGADLPRLHEKISDFLGAWPGFHFSQVSSLEHFAMLQDTWLERFLLYHEARGGSSAQRRAERFKYMGGASGDDSEEEAGSGADGPVDILGDDVPGEEEEDAYVYAERMEQPQYPVSLQSLDEVLFREQDWKKALRRQRNPTSIHESLQKLHGVVEAVGGVPRRAGAAVASTAHGFVAAGVDPSNTRSTLEAQQMLLQSVAMGQEDDGRREEDHDGDVQMASTEMEDTDPFIVQLNSQDLAPKDYAWRLVVEHKLTCQQIYAVVPAVRTIQEMYESRTNPAAHLADGQASRPCRCLWLGAGGSGKTYSYTKVLRPMFRRYFGKRAYVATAPTHAAARLLGLEARTLHKVANVTPQSKLDRRSMRAAQAKRDQLESELVHARATVLDELSMSPSDVYHSAGYRCSLLRQERLSLDLNDYLQEWYGRMDIGLQLGDFFQLRPTGQKSLCEWLDTDGAVEVEANNEETESNVSELGRLMFKYSIQHVVHFTGTGRFSTCQSGKDLVAILEHMRAGTAMPDALWGSLQSRELRPRDLSSNDDLQQRFFGAHWGAFAWDQVARLQQIRAGHEAAAAGQTLYYVQAVDQATEPEPLSPAESQAALQVVNMGTSGYLMGMVPLFLGMQASLRSCLCAAAVVLRYLPQAVLVEVEDEEYKQFRVPEGGLPAGHFLIEPLTSPPWKFKLDTRKISVKRRQASYQSPADYVLAVYVMLSRARKLEDLFIVDMPDRDIFEGALRRLNPTLVARMEELQRMSAESLRGAKKDAAWLKWSISNQ</sequence>